<dbReference type="Gene3D" id="3.10.28.20">
    <property type="entry name" value="Acetamidase/Formamidase-like domains"/>
    <property type="match status" value="1"/>
</dbReference>
<dbReference type="AlphaFoldDB" id="A0A364K7N9"/>
<dbReference type="InterPro" id="IPR004304">
    <property type="entry name" value="FmdA_AmdA"/>
</dbReference>
<dbReference type="EMBL" id="QJKK01000002">
    <property type="protein sequence ID" value="RAL26220.1"/>
    <property type="molecule type" value="Genomic_DNA"/>
</dbReference>
<dbReference type="Proteomes" id="UP000251213">
    <property type="component" value="Unassembled WGS sequence"/>
</dbReference>
<dbReference type="PANTHER" id="PTHR31891">
    <property type="entry name" value="FORMAMIDASE C869.04-RELATED"/>
    <property type="match status" value="1"/>
</dbReference>
<evidence type="ECO:0000313" key="1">
    <source>
        <dbReference type="EMBL" id="RAL26220.1"/>
    </source>
</evidence>
<dbReference type="Gene3D" id="2.60.120.580">
    <property type="entry name" value="Acetamidase/Formamidase-like domains"/>
    <property type="match status" value="1"/>
</dbReference>
<protein>
    <submittedName>
        <fullName evidence="1">Acetamidase</fullName>
    </submittedName>
</protein>
<sequence>MTVKFSCEHSIYAFSKDHTPLARVASGSQVEIETYDYFTNQVKSTESFTSMDWNQINPATGPIYVDEAKPGDILKVKIEKIELAEEGVMATGKDLGVMGDVLDQLYAKSIPIRNGKAIFNDQLSIPLNPMIGVIGVAPAGEAVSCGTPGAHGGNMDTTLITEGATLYLPIFVEGALFGLGDLHAAMGDGEIGVSGIEIPGKVTITLEVIKGYSIPNPMLENKDSIVTIASQPTLDEAVKVAVKDMFSFLSPKMPLSSAELTMLFSAVGQTQISQVVDPLMTARFVVPKWVLASYSISIFV</sequence>
<dbReference type="Gene3D" id="2.40.10.120">
    <property type="match status" value="1"/>
</dbReference>
<dbReference type="Pfam" id="PF03069">
    <property type="entry name" value="FmdA_AmdA"/>
    <property type="match status" value="2"/>
</dbReference>
<accession>A0A364K7N9</accession>
<organism evidence="1 2">
    <name type="scientific">Thermoflavimicrobium daqui</name>
    <dbReference type="NCBI Taxonomy" id="2137476"/>
    <lineage>
        <taxon>Bacteria</taxon>
        <taxon>Bacillati</taxon>
        <taxon>Bacillota</taxon>
        <taxon>Bacilli</taxon>
        <taxon>Bacillales</taxon>
        <taxon>Thermoactinomycetaceae</taxon>
        <taxon>Thermoflavimicrobium</taxon>
    </lineage>
</organism>
<comment type="caution">
    <text evidence="1">The sequence shown here is derived from an EMBL/GenBank/DDBJ whole genome shotgun (WGS) entry which is preliminary data.</text>
</comment>
<name>A0A364K7N9_9BACL</name>
<dbReference type="RefSeq" id="WP_113657905.1">
    <property type="nucleotide sequence ID" value="NZ_KZ845664.1"/>
</dbReference>
<keyword evidence="2" id="KW-1185">Reference proteome</keyword>
<dbReference type="PANTHER" id="PTHR31891:SF1">
    <property type="entry name" value="FORMAMIDASE C869.04-RELATED"/>
    <property type="match status" value="1"/>
</dbReference>
<dbReference type="GO" id="GO:0016811">
    <property type="term" value="F:hydrolase activity, acting on carbon-nitrogen (but not peptide) bonds, in linear amides"/>
    <property type="evidence" value="ECO:0007669"/>
    <property type="project" value="InterPro"/>
</dbReference>
<reference evidence="1 2" key="1">
    <citation type="submission" date="2018-06" db="EMBL/GenBank/DDBJ databases">
        <title>Thermoflavimicrobium daqus sp. nov., a thermophilic microbe isolated from Moutai-flavour Daqu.</title>
        <authorList>
            <person name="Wang X."/>
            <person name="Zhou H."/>
        </authorList>
    </citation>
    <scope>NUCLEOTIDE SEQUENCE [LARGE SCALE GENOMIC DNA]</scope>
    <source>
        <strain evidence="1 2">FBKL4.011</strain>
    </source>
</reference>
<evidence type="ECO:0000313" key="2">
    <source>
        <dbReference type="Proteomes" id="UP000251213"/>
    </source>
</evidence>
<proteinExistence type="predicted"/>
<dbReference type="SUPFAM" id="SSF141130">
    <property type="entry name" value="Acetamidase/Formamidase-like"/>
    <property type="match status" value="1"/>
</dbReference>
<reference evidence="1 2" key="2">
    <citation type="submission" date="2018-06" db="EMBL/GenBank/DDBJ databases">
        <authorList>
            <person name="Zhirakovskaya E."/>
        </authorList>
    </citation>
    <scope>NUCLEOTIDE SEQUENCE [LARGE SCALE GENOMIC DNA]</scope>
    <source>
        <strain evidence="1 2">FBKL4.011</strain>
    </source>
</reference>
<gene>
    <name evidence="1" type="ORF">DL897_04270</name>
</gene>
<dbReference type="OrthoDB" id="9811740at2"/>